<name>A0ABX7R354_9GAMM</name>
<dbReference type="EMBL" id="CP071502">
    <property type="protein sequence ID" value="QSX37615.1"/>
    <property type="molecule type" value="Genomic_DNA"/>
</dbReference>
<sequence length="122" mass="13260">MKELVVMSVLGVALYHFYGASLFGASAATEFNSYQQVLEKLRERTVTLEEAKHGVDLLALHLCNDEGYQTSGGSSTAECNDNYVRIKAQCLSSVFEDAPAQFSQKADVVELARAYIACAGLD</sequence>
<keyword evidence="2" id="KW-1185">Reference proteome</keyword>
<organism evidence="1 2">
    <name type="scientific">Shewanella sedimentimangrovi</name>
    <dbReference type="NCBI Taxonomy" id="2814293"/>
    <lineage>
        <taxon>Bacteria</taxon>
        <taxon>Pseudomonadati</taxon>
        <taxon>Pseudomonadota</taxon>
        <taxon>Gammaproteobacteria</taxon>
        <taxon>Alteromonadales</taxon>
        <taxon>Shewanellaceae</taxon>
        <taxon>Shewanella</taxon>
    </lineage>
</organism>
<proteinExistence type="predicted"/>
<evidence type="ECO:0000313" key="2">
    <source>
        <dbReference type="Proteomes" id="UP000663207"/>
    </source>
</evidence>
<dbReference type="Proteomes" id="UP000663207">
    <property type="component" value="Chromosome"/>
</dbReference>
<gene>
    <name evidence="1" type="ORF">JYB85_01905</name>
</gene>
<reference evidence="1 2" key="1">
    <citation type="submission" date="2021-03" db="EMBL/GenBank/DDBJ databases">
        <title>Novel species identification of genus Shewanella.</title>
        <authorList>
            <person name="Liu G."/>
            <person name="Zhang Q."/>
        </authorList>
    </citation>
    <scope>NUCLEOTIDE SEQUENCE [LARGE SCALE GENOMIC DNA]</scope>
    <source>
        <strain evidence="1 2">FJAT-52962</strain>
    </source>
</reference>
<accession>A0ABX7R354</accession>
<evidence type="ECO:0000313" key="1">
    <source>
        <dbReference type="EMBL" id="QSX37615.1"/>
    </source>
</evidence>
<dbReference type="RefSeq" id="WP_207380809.1">
    <property type="nucleotide sequence ID" value="NZ_CP071502.1"/>
</dbReference>
<evidence type="ECO:0008006" key="3">
    <source>
        <dbReference type="Google" id="ProtNLM"/>
    </source>
</evidence>
<protein>
    <recommendedName>
        <fullName evidence="3">Secreted protein</fullName>
    </recommendedName>
</protein>